<name>A0A4V4I8C6_AURPU</name>
<organism evidence="2 3">
    <name type="scientific">Aureobasidium pullulans</name>
    <name type="common">Black yeast</name>
    <name type="synonym">Pullularia pullulans</name>
    <dbReference type="NCBI Taxonomy" id="5580"/>
    <lineage>
        <taxon>Eukaryota</taxon>
        <taxon>Fungi</taxon>
        <taxon>Dikarya</taxon>
        <taxon>Ascomycota</taxon>
        <taxon>Pezizomycotina</taxon>
        <taxon>Dothideomycetes</taxon>
        <taxon>Dothideomycetidae</taxon>
        <taxon>Dothideales</taxon>
        <taxon>Saccotheciaceae</taxon>
        <taxon>Aureobasidium</taxon>
    </lineage>
</organism>
<evidence type="ECO:0000313" key="2">
    <source>
        <dbReference type="EMBL" id="THW03214.1"/>
    </source>
</evidence>
<gene>
    <name evidence="2" type="ORF">D6D24_10726</name>
</gene>
<protein>
    <submittedName>
        <fullName evidence="2">Uncharacterized protein</fullName>
    </submittedName>
</protein>
<evidence type="ECO:0000256" key="1">
    <source>
        <dbReference type="SAM" id="MobiDB-lite"/>
    </source>
</evidence>
<dbReference type="Proteomes" id="UP000308014">
    <property type="component" value="Unassembled WGS sequence"/>
</dbReference>
<feature type="region of interest" description="Disordered" evidence="1">
    <location>
        <begin position="16"/>
        <end position="69"/>
    </location>
</feature>
<dbReference type="AlphaFoldDB" id="A0A4V4I8C6"/>
<dbReference type="EMBL" id="QZAJ01001160">
    <property type="protein sequence ID" value="THW03214.1"/>
    <property type="molecule type" value="Genomic_DNA"/>
</dbReference>
<sequence>MPPKLVFKRISQAGVNVEGAGNSGGVQKPSSPKKSPTRSSNRLAGLPPDTVAPPATEPTYTLRDESKETPEGVQIAQKWVYKDDVRSELFACYNNYKAEHFYPGQIIRATMSNYQTNTKVSLDDRNIATHTDGPVYSTTSPFSRRTYANCILHPQMVVMWKTNIGLLCLPIVSQASESSYKEGSHMWDEYVSAKTVDKEEWTAKTKWHGPSVRFVILEGHHRKPYLRDQEVYVNVAQPCYIGRQEEMDLNIGYLTGDSYARLMAAFDFTQHQQKVAAFGEYSNEKYTPANPMVVWPGDPKTAGGWQQERAAEQEKRMARFYPRLDEGLDATKLVKKFELAGKK</sequence>
<evidence type="ECO:0000313" key="3">
    <source>
        <dbReference type="Proteomes" id="UP000308014"/>
    </source>
</evidence>
<reference evidence="2 3" key="1">
    <citation type="submission" date="2018-10" db="EMBL/GenBank/DDBJ databases">
        <title>Fifty Aureobasidium pullulans genomes reveal a recombining polyextremotolerant generalist.</title>
        <authorList>
            <person name="Gostincar C."/>
            <person name="Turk M."/>
            <person name="Zajc J."/>
            <person name="Gunde-Cimerman N."/>
        </authorList>
    </citation>
    <scope>NUCLEOTIDE SEQUENCE [LARGE SCALE GENOMIC DNA]</scope>
    <source>
        <strain evidence="2 3">EXF-11318</strain>
    </source>
</reference>
<proteinExistence type="predicted"/>
<accession>A0A4V4I8C6</accession>
<comment type="caution">
    <text evidence="2">The sequence shown here is derived from an EMBL/GenBank/DDBJ whole genome shotgun (WGS) entry which is preliminary data.</text>
</comment>